<evidence type="ECO:0000256" key="3">
    <source>
        <dbReference type="ARBA" id="ARBA00006669"/>
    </source>
</evidence>
<reference evidence="11 12" key="1">
    <citation type="submission" date="2023-05" db="EMBL/GenBank/DDBJ databases">
        <title>Novel species of genus Flectobacillus isolated from stream in China.</title>
        <authorList>
            <person name="Lu H."/>
        </authorList>
    </citation>
    <scope>NUCLEOTIDE SEQUENCE [LARGE SCALE GENOMIC DNA]</scope>
    <source>
        <strain evidence="11 12">KCTC 42575</strain>
    </source>
</reference>
<gene>
    <name evidence="11" type="primary">pnuC</name>
    <name evidence="11" type="ORF">QM524_13440</name>
</gene>
<proteinExistence type="inferred from homology"/>
<feature type="transmembrane region" description="Helical" evidence="10">
    <location>
        <begin position="171"/>
        <end position="188"/>
    </location>
</feature>
<keyword evidence="8 10" id="KW-1133">Transmembrane helix</keyword>
<comment type="subcellular location">
    <subcellularLocation>
        <location evidence="2">Cell membrane</location>
        <topology evidence="2">Multi-pass membrane protein</topology>
    </subcellularLocation>
</comment>
<feature type="transmembrane region" description="Helical" evidence="10">
    <location>
        <begin position="148"/>
        <end position="165"/>
    </location>
</feature>
<feature type="transmembrane region" description="Helical" evidence="10">
    <location>
        <begin position="60"/>
        <end position="75"/>
    </location>
</feature>
<name>A0ABT6Y9Q8_9BACT</name>
<keyword evidence="12" id="KW-1185">Reference proteome</keyword>
<feature type="transmembrane region" description="Helical" evidence="10">
    <location>
        <begin position="12"/>
        <end position="30"/>
    </location>
</feature>
<evidence type="ECO:0000256" key="5">
    <source>
        <dbReference type="ARBA" id="ARBA00022448"/>
    </source>
</evidence>
<protein>
    <recommendedName>
        <fullName evidence="4">Nicotinamide riboside transporter PnuC</fullName>
    </recommendedName>
</protein>
<feature type="transmembrane region" description="Helical" evidence="10">
    <location>
        <begin position="37"/>
        <end position="54"/>
    </location>
</feature>
<evidence type="ECO:0000256" key="8">
    <source>
        <dbReference type="ARBA" id="ARBA00022989"/>
    </source>
</evidence>
<comment type="similarity">
    <text evidence="3">Belongs to the nicotinamide ribonucleoside (NR) uptake permease (TC 4.B.1) family.</text>
</comment>
<feature type="transmembrane region" description="Helical" evidence="10">
    <location>
        <begin position="96"/>
        <end position="116"/>
    </location>
</feature>
<evidence type="ECO:0000256" key="2">
    <source>
        <dbReference type="ARBA" id="ARBA00004651"/>
    </source>
</evidence>
<evidence type="ECO:0000256" key="6">
    <source>
        <dbReference type="ARBA" id="ARBA00022475"/>
    </source>
</evidence>
<dbReference type="Proteomes" id="UP001236507">
    <property type="component" value="Unassembled WGS sequence"/>
</dbReference>
<evidence type="ECO:0000313" key="12">
    <source>
        <dbReference type="Proteomes" id="UP001236507"/>
    </source>
</evidence>
<keyword evidence="5" id="KW-0813">Transport</keyword>
<dbReference type="Pfam" id="PF04973">
    <property type="entry name" value="NMN_transporter"/>
    <property type="match status" value="1"/>
</dbReference>
<dbReference type="PANTHER" id="PTHR36122">
    <property type="entry name" value="NICOTINAMIDE RIBOSIDE TRANSPORTER PNUC"/>
    <property type="match status" value="1"/>
</dbReference>
<dbReference type="RefSeq" id="WP_283344997.1">
    <property type="nucleotide sequence ID" value="NZ_JASHIF010000010.1"/>
</dbReference>
<evidence type="ECO:0000256" key="1">
    <source>
        <dbReference type="ARBA" id="ARBA00002672"/>
    </source>
</evidence>
<sequence>MFDFLIDYIQTNWIEVFGIVTSLIYVWLNIRQNIWSWFWAIVSSSVYGVVYFQSKLYSDMELQIVFIILGVYGWYQWLYGGANKTELPVSKIPKKYIPICLAAGIAFTGVSGYLHAQTDASLPYLDSSLTAISLIASWMIAKKYLENWILWIVANLVYIGMYYVKDLHGTSILYALLLVMAIKGYFDWRRGMEG</sequence>
<dbReference type="NCBIfam" id="TIGR01528">
    <property type="entry name" value="NMN_trans_PnuC"/>
    <property type="match status" value="1"/>
</dbReference>
<evidence type="ECO:0000256" key="10">
    <source>
        <dbReference type="SAM" id="Phobius"/>
    </source>
</evidence>
<keyword evidence="6" id="KW-1003">Cell membrane</keyword>
<keyword evidence="9 10" id="KW-0472">Membrane</keyword>
<comment type="caution">
    <text evidence="11">The sequence shown here is derived from an EMBL/GenBank/DDBJ whole genome shotgun (WGS) entry which is preliminary data.</text>
</comment>
<dbReference type="InterPro" id="IPR006419">
    <property type="entry name" value="NMN_transpt_PnuC"/>
</dbReference>
<comment type="function">
    <text evidence="1">Required for nicotinamide riboside transport across the inner membrane.</text>
</comment>
<feature type="transmembrane region" description="Helical" evidence="10">
    <location>
        <begin position="122"/>
        <end position="141"/>
    </location>
</feature>
<evidence type="ECO:0000313" key="11">
    <source>
        <dbReference type="EMBL" id="MDI9860217.1"/>
    </source>
</evidence>
<dbReference type="PANTHER" id="PTHR36122:SF2">
    <property type="entry name" value="NICOTINAMIDE RIBOSIDE TRANSPORTER PNUC"/>
    <property type="match status" value="1"/>
</dbReference>
<evidence type="ECO:0000256" key="9">
    <source>
        <dbReference type="ARBA" id="ARBA00023136"/>
    </source>
</evidence>
<evidence type="ECO:0000256" key="7">
    <source>
        <dbReference type="ARBA" id="ARBA00022692"/>
    </source>
</evidence>
<organism evidence="11 12">
    <name type="scientific">Flectobacillus roseus</name>
    <dbReference type="NCBI Taxonomy" id="502259"/>
    <lineage>
        <taxon>Bacteria</taxon>
        <taxon>Pseudomonadati</taxon>
        <taxon>Bacteroidota</taxon>
        <taxon>Cytophagia</taxon>
        <taxon>Cytophagales</taxon>
        <taxon>Flectobacillaceae</taxon>
        <taxon>Flectobacillus</taxon>
    </lineage>
</organism>
<evidence type="ECO:0000256" key="4">
    <source>
        <dbReference type="ARBA" id="ARBA00017522"/>
    </source>
</evidence>
<accession>A0ABT6Y9Q8</accession>
<dbReference type="EMBL" id="JASHIF010000010">
    <property type="protein sequence ID" value="MDI9860217.1"/>
    <property type="molecule type" value="Genomic_DNA"/>
</dbReference>
<keyword evidence="7 10" id="KW-0812">Transmembrane</keyword>